<organism evidence="1 2">
    <name type="scientific">Vespula maculifrons</name>
    <name type="common">Eastern yellow jacket</name>
    <name type="synonym">Wasp</name>
    <dbReference type="NCBI Taxonomy" id="7453"/>
    <lineage>
        <taxon>Eukaryota</taxon>
        <taxon>Metazoa</taxon>
        <taxon>Ecdysozoa</taxon>
        <taxon>Arthropoda</taxon>
        <taxon>Hexapoda</taxon>
        <taxon>Insecta</taxon>
        <taxon>Pterygota</taxon>
        <taxon>Neoptera</taxon>
        <taxon>Endopterygota</taxon>
        <taxon>Hymenoptera</taxon>
        <taxon>Apocrita</taxon>
        <taxon>Aculeata</taxon>
        <taxon>Vespoidea</taxon>
        <taxon>Vespidae</taxon>
        <taxon>Vespinae</taxon>
        <taxon>Vespula</taxon>
    </lineage>
</organism>
<dbReference type="AlphaFoldDB" id="A0ABD2CP37"/>
<gene>
    <name evidence="1" type="ORF">V1477_005240</name>
</gene>
<evidence type="ECO:0000313" key="1">
    <source>
        <dbReference type="EMBL" id="KAL2746870.1"/>
    </source>
</evidence>
<accession>A0ABD2CP37</accession>
<comment type="caution">
    <text evidence="1">The sequence shown here is derived from an EMBL/GenBank/DDBJ whole genome shotgun (WGS) entry which is preliminary data.</text>
</comment>
<keyword evidence="2" id="KW-1185">Reference proteome</keyword>
<proteinExistence type="predicted"/>
<reference evidence="1 2" key="1">
    <citation type="journal article" date="2024" name="Ann. Entomol. Soc. Am.">
        <title>Genomic analyses of the southern and eastern yellowjacket wasps (Hymenoptera: Vespidae) reveal evolutionary signatures of social life.</title>
        <authorList>
            <person name="Catto M.A."/>
            <person name="Caine P.B."/>
            <person name="Orr S.E."/>
            <person name="Hunt B.G."/>
            <person name="Goodisman M.A.D."/>
        </authorList>
    </citation>
    <scope>NUCLEOTIDE SEQUENCE [LARGE SCALE GENOMIC DNA]</scope>
    <source>
        <strain evidence="1">232</strain>
        <tissue evidence="1">Head and thorax</tissue>
    </source>
</reference>
<dbReference type="Proteomes" id="UP001607303">
    <property type="component" value="Unassembled WGS sequence"/>
</dbReference>
<name>A0ABD2CP37_VESMC</name>
<evidence type="ECO:0000313" key="2">
    <source>
        <dbReference type="Proteomes" id="UP001607303"/>
    </source>
</evidence>
<protein>
    <submittedName>
        <fullName evidence="1">Uncharacterized protein</fullName>
    </submittedName>
</protein>
<dbReference type="EMBL" id="JAYRBN010000037">
    <property type="protein sequence ID" value="KAL2746870.1"/>
    <property type="molecule type" value="Genomic_DNA"/>
</dbReference>
<sequence length="75" mass="9127">MTVYMNELLRKFKMRNLTYYNYKAIINLYKKPILPIIYHIISKMNLNNSLLPFVRSVLLYRQIYLVKVGYSYLVD</sequence>